<feature type="compositionally biased region" description="Basic and acidic residues" evidence="1">
    <location>
        <begin position="1099"/>
        <end position="1108"/>
    </location>
</feature>
<proteinExistence type="predicted"/>
<sequence length="1142" mass="126160">MAQGGLLDADESITRFAKASHSLNRDEITQVQTVCEVAKEVCRRAVAAVVRDAEHGACLQSCSSDGTPIQVSQRVSARLPSGKVVKRFGRSSHEFLVGVQLVRHVAPSGELRTAAQIRDPVPLTHGKTAPRQFEAGRSQWPTLRQLGHRGAVVQHYVWDRAGITAMSRLTHQYHELLAPQFSTSLRSHHTLRLLEFVVITACSAHDCQNAFKWSLPDNFGDPDVLRDVYIGIASVRNTFDDVLKYVHEWAATSMQFSTPLGGAEKRRWRAVWGALMLDEEVVHVLTDVLECRFVDGQLWLSENAGERVDCVGLTCTTLLAVWRFRRFSDSRWLTVGASARTMVAAHLAGICGLFEWIRQKSPKGGYYRNGFWRLKPDRWAFLVRAALVATVPDAAMSLLLKDGRVALRLDELKANTRSAMEELSCVAPDAWLTFGSVCQAPGPQLREQCLRGGHRARAFLQFRVFDVAEALPFSLCRGGVPANLEALAAGARPEERVSGQLYDLMAMGHNRLELVEVVRLIGDVPWASQIAEQLHASAALLSRWHPECELQTLLARSMVHAAAKLLPRPTDLDKEAFELETKIAKLRKKCPEKAGGRQMYVRDLSTLLKDKERRPRPLRGKLRAVFKQHGPRYAKLSSAVKKRYQKQARGHAAQRRGELARQIGTLLESLYAVRDKIQQEAARRPPMSLSAAKWTGQDTDEFRALGSAPEFYKGLLDQKRRAACEAPAPMSESLAKALAEQEVEQGAAEQLPDWAGQVAAHREYFEVAVFTWRVGGEEQAWMFVFAMQQPVHVSVSRCHRVEEEYDAADFACPASPWAPRWHPHVFDVDYTVNKSCGFMAAVPVGDISVVPDFRCVGSRRWASDVPAVPLRAFLARLPPVCRRVPGPVPHDEHAAGMRPSLGPKDAPWAQDGLERLRLARKGAAVDGSADSDPDPDEASDADDGSEADDDHVDNLRPAVEAAAAIETVVESSDIGKELFGDKVVEVLSAKVAEVFAVHVGRFGQAEMTSDSLELHKEKALEAVQELPSIAVLPNRRKITFSFIGQEIPDSVSSLSEEADRRFSAFWKAAAVKQEKLTKLWCEDPVGVCSSGVPRGGRRGGGDVREGRGGEGGVRRLLQRGRQKHGRRGPGRAQGEEGVVADL</sequence>
<accession>A0ABN9UPK0</accession>
<dbReference type="EMBL" id="CAUYUJ010016048">
    <property type="protein sequence ID" value="CAK0861146.1"/>
    <property type="molecule type" value="Genomic_DNA"/>
</dbReference>
<feature type="region of interest" description="Disordered" evidence="1">
    <location>
        <begin position="1092"/>
        <end position="1142"/>
    </location>
</feature>
<protein>
    <recommendedName>
        <fullName evidence="4">RNA-directed RNA polymerase</fullName>
    </recommendedName>
</protein>
<keyword evidence="3" id="KW-1185">Reference proteome</keyword>
<organism evidence="2 3">
    <name type="scientific">Prorocentrum cordatum</name>
    <dbReference type="NCBI Taxonomy" id="2364126"/>
    <lineage>
        <taxon>Eukaryota</taxon>
        <taxon>Sar</taxon>
        <taxon>Alveolata</taxon>
        <taxon>Dinophyceae</taxon>
        <taxon>Prorocentrales</taxon>
        <taxon>Prorocentraceae</taxon>
        <taxon>Prorocentrum</taxon>
    </lineage>
</organism>
<reference evidence="2" key="1">
    <citation type="submission" date="2023-10" db="EMBL/GenBank/DDBJ databases">
        <authorList>
            <person name="Chen Y."/>
            <person name="Shah S."/>
            <person name="Dougan E. K."/>
            <person name="Thang M."/>
            <person name="Chan C."/>
        </authorList>
    </citation>
    <scope>NUCLEOTIDE SEQUENCE [LARGE SCALE GENOMIC DNA]</scope>
</reference>
<evidence type="ECO:0008006" key="4">
    <source>
        <dbReference type="Google" id="ProtNLM"/>
    </source>
</evidence>
<feature type="compositionally biased region" description="Basic residues" evidence="1">
    <location>
        <begin position="1116"/>
        <end position="1129"/>
    </location>
</feature>
<feature type="compositionally biased region" description="Acidic residues" evidence="1">
    <location>
        <begin position="929"/>
        <end position="951"/>
    </location>
</feature>
<evidence type="ECO:0000313" key="3">
    <source>
        <dbReference type="Proteomes" id="UP001189429"/>
    </source>
</evidence>
<name>A0ABN9UPK0_9DINO</name>
<comment type="caution">
    <text evidence="2">The sequence shown here is derived from an EMBL/GenBank/DDBJ whole genome shotgun (WGS) entry which is preliminary data.</text>
</comment>
<feature type="region of interest" description="Disordered" evidence="1">
    <location>
        <begin position="888"/>
        <end position="908"/>
    </location>
</feature>
<dbReference type="Proteomes" id="UP001189429">
    <property type="component" value="Unassembled WGS sequence"/>
</dbReference>
<evidence type="ECO:0000313" key="2">
    <source>
        <dbReference type="EMBL" id="CAK0861146.1"/>
    </source>
</evidence>
<gene>
    <name evidence="2" type="ORF">PCOR1329_LOCUS49908</name>
</gene>
<evidence type="ECO:0000256" key="1">
    <source>
        <dbReference type="SAM" id="MobiDB-lite"/>
    </source>
</evidence>
<feature type="region of interest" description="Disordered" evidence="1">
    <location>
        <begin position="922"/>
        <end position="951"/>
    </location>
</feature>